<keyword evidence="2 8" id="KW-0813">Transport</keyword>
<dbReference type="Pfam" id="PF00593">
    <property type="entry name" value="TonB_dep_Rec_b-barrel"/>
    <property type="match status" value="1"/>
</dbReference>
<comment type="subcellular location">
    <subcellularLocation>
        <location evidence="1 8">Cell outer membrane</location>
        <topology evidence="1 8">Multi-pass membrane protein</topology>
    </subcellularLocation>
</comment>
<feature type="domain" description="TonB-dependent receptor-like beta-barrel" evidence="12">
    <location>
        <begin position="449"/>
        <end position="911"/>
    </location>
</feature>
<evidence type="ECO:0000256" key="9">
    <source>
        <dbReference type="RuleBase" id="RU003357"/>
    </source>
</evidence>
<keyword evidence="11" id="KW-0732">Signal</keyword>
<dbReference type="InterPro" id="IPR039426">
    <property type="entry name" value="TonB-dep_rcpt-like"/>
</dbReference>
<evidence type="ECO:0000313" key="14">
    <source>
        <dbReference type="EMBL" id="PTM46635.1"/>
    </source>
</evidence>
<feature type="compositionally biased region" description="Polar residues" evidence="10">
    <location>
        <begin position="44"/>
        <end position="54"/>
    </location>
</feature>
<accession>A0A2T4YS54</accession>
<evidence type="ECO:0000259" key="12">
    <source>
        <dbReference type="Pfam" id="PF00593"/>
    </source>
</evidence>
<gene>
    <name evidence="14" type="ORF">C8J24_0002</name>
</gene>
<dbReference type="SUPFAM" id="SSF56935">
    <property type="entry name" value="Porins"/>
    <property type="match status" value="1"/>
</dbReference>
<keyword evidence="4 8" id="KW-0812">Transmembrane</keyword>
<dbReference type="AlphaFoldDB" id="A0A2T4YS54"/>
<feature type="chain" id="PRO_5015673024" evidence="11">
    <location>
        <begin position="29"/>
        <end position="944"/>
    </location>
</feature>
<dbReference type="Pfam" id="PF07715">
    <property type="entry name" value="Plug"/>
    <property type="match status" value="1"/>
</dbReference>
<evidence type="ECO:0000256" key="4">
    <source>
        <dbReference type="ARBA" id="ARBA00022692"/>
    </source>
</evidence>
<reference evidence="14 15" key="1">
    <citation type="submission" date="2018-04" db="EMBL/GenBank/DDBJ databases">
        <title>Genomic Encyclopedia of Type Strains, Phase III (KMG-III): the genomes of soil and plant-associated and newly described type strains.</title>
        <authorList>
            <person name="Whitman W."/>
        </authorList>
    </citation>
    <scope>NUCLEOTIDE SEQUENCE [LARGE SCALE GENOMIC DNA]</scope>
    <source>
        <strain evidence="14 15">NW12</strain>
    </source>
</reference>
<dbReference type="Gene3D" id="2.40.170.20">
    <property type="entry name" value="TonB-dependent receptor, beta-barrel domain"/>
    <property type="match status" value="1"/>
</dbReference>
<dbReference type="PANTHER" id="PTHR40980:SF3">
    <property type="entry name" value="TONB-DEPENDENT RECEPTOR-LIKE BETA-BARREL DOMAIN-CONTAINING PROTEIN"/>
    <property type="match status" value="1"/>
</dbReference>
<dbReference type="Gene3D" id="2.170.130.10">
    <property type="entry name" value="TonB-dependent receptor, plug domain"/>
    <property type="match status" value="1"/>
</dbReference>
<keyword evidence="5 9" id="KW-0798">TonB box</keyword>
<feature type="signal peptide" evidence="11">
    <location>
        <begin position="1"/>
        <end position="28"/>
    </location>
</feature>
<keyword evidence="7 8" id="KW-0998">Cell outer membrane</keyword>
<evidence type="ECO:0000256" key="7">
    <source>
        <dbReference type="ARBA" id="ARBA00023237"/>
    </source>
</evidence>
<protein>
    <submittedName>
        <fullName evidence="14">Iron complex outermembrane receptor protein</fullName>
    </submittedName>
</protein>
<keyword evidence="3 8" id="KW-1134">Transmembrane beta strand</keyword>
<evidence type="ECO:0000256" key="10">
    <source>
        <dbReference type="SAM" id="MobiDB-lite"/>
    </source>
</evidence>
<dbReference type="InterPro" id="IPR010104">
    <property type="entry name" value="TonB_rcpt_bac"/>
</dbReference>
<organism evidence="14 15">
    <name type="scientific">Sphingomonas aerolata</name>
    <dbReference type="NCBI Taxonomy" id="185951"/>
    <lineage>
        <taxon>Bacteria</taxon>
        <taxon>Pseudomonadati</taxon>
        <taxon>Pseudomonadota</taxon>
        <taxon>Alphaproteobacteria</taxon>
        <taxon>Sphingomonadales</taxon>
        <taxon>Sphingomonadaceae</taxon>
        <taxon>Sphingomonas</taxon>
    </lineage>
</organism>
<dbReference type="Proteomes" id="UP000240996">
    <property type="component" value="Unassembled WGS sequence"/>
</dbReference>
<dbReference type="RefSeq" id="WP_244180281.1">
    <property type="nucleotide sequence ID" value="NZ_PZZN01000001.1"/>
</dbReference>
<evidence type="ECO:0000256" key="2">
    <source>
        <dbReference type="ARBA" id="ARBA00022448"/>
    </source>
</evidence>
<comment type="caution">
    <text evidence="14">The sequence shown here is derived from an EMBL/GenBank/DDBJ whole genome shotgun (WGS) entry which is preliminary data.</text>
</comment>
<dbReference type="InterPro" id="IPR037066">
    <property type="entry name" value="Plug_dom_sf"/>
</dbReference>
<dbReference type="GO" id="GO:0009279">
    <property type="term" value="C:cell outer membrane"/>
    <property type="evidence" value="ECO:0007669"/>
    <property type="project" value="UniProtKB-SubCell"/>
</dbReference>
<dbReference type="PROSITE" id="PS52016">
    <property type="entry name" value="TONB_DEPENDENT_REC_3"/>
    <property type="match status" value="1"/>
</dbReference>
<evidence type="ECO:0000256" key="1">
    <source>
        <dbReference type="ARBA" id="ARBA00004571"/>
    </source>
</evidence>
<dbReference type="NCBIfam" id="TIGR01782">
    <property type="entry name" value="TonB-Xanth-Caul"/>
    <property type="match status" value="1"/>
</dbReference>
<name>A0A2T4YS54_9SPHN</name>
<evidence type="ECO:0000256" key="11">
    <source>
        <dbReference type="SAM" id="SignalP"/>
    </source>
</evidence>
<evidence type="ECO:0000256" key="3">
    <source>
        <dbReference type="ARBA" id="ARBA00022452"/>
    </source>
</evidence>
<evidence type="ECO:0000256" key="5">
    <source>
        <dbReference type="ARBA" id="ARBA00023077"/>
    </source>
</evidence>
<evidence type="ECO:0000259" key="13">
    <source>
        <dbReference type="Pfam" id="PF07715"/>
    </source>
</evidence>
<dbReference type="PANTHER" id="PTHR40980">
    <property type="entry name" value="PLUG DOMAIN-CONTAINING PROTEIN"/>
    <property type="match status" value="1"/>
</dbReference>
<comment type="similarity">
    <text evidence="8 9">Belongs to the TonB-dependent receptor family.</text>
</comment>
<keyword evidence="14" id="KW-0675">Receptor</keyword>
<proteinExistence type="inferred from homology"/>
<dbReference type="CDD" id="cd01347">
    <property type="entry name" value="ligand_gated_channel"/>
    <property type="match status" value="1"/>
</dbReference>
<sequence length="944" mass="101128">MVLPKQMLLASTAVVASAIAGLIAPAGAQTAPSSVPPAAAEQPVSAQTPPTQAAPSGDADSDIVVTGIRGSLRSAIAVKREANAVVDVISAEAIGKFPDRNVAESLSHIPGVSIDRRFGEGEKVAILGTDPALNRMLLDGHALASADWGGNDNDPSSRTFNYSLLAPELVDRLEVYKSPEPRIEEGSLGGTVIVRTRRPLELKANSIFASGGYSYNDRSDKGNVRGSGLYSWKNDAETFGVLVAATYDKQSLTRAGVEFFGYDNAAANADGTYNSPFVNRAQDGTLSLKSPGATITGGTIADLYKAASPFGINYAYFQQTRERKSVSGTVQYRPSSELTLTLNGLHINGNYDNYSQSMYTIPGAWTGNVLQSANISNGVVNAATFGAATSQSAQLDTLVRKTKLTTDNLNLFADWEGDDGAKVSFAGGWSRARGGRNPEYLFNVQTRLPFSYAFTNDTATVNFTGDPTNPANYFTNPNNNPAQIEGSPVLVGGTQLNAAQIGGLDYSVTTDRDIFGGYDATIPVSFGPFTQLMLGARVTDHVNRIDGRGINTYLTTSQLASQLNVPTASTPDGTFSGSGGLGNATQYLNLSEQSVIDILANAINSPLIRKIGASTRVKETVVASYAQLNFEQSGFRGNIGGRLVYTKDVSDYALTLSTAANPNPVPTPTTTSTDYLKFLPSFNIAYEASSSLIFRGAVAKVISRPRYQDLAASISQNDTTRDAGGGNPNLKPYESTNYELTAEFYPRPGSLLAVEAFRRDISNYIITTRTEGVTLFNSLTGRLENNYSVSQPINGGKAKVNGILVSGQSEIWGGFGLQANYTYQDSTTSSTDASGADLNLPYLSKHTVNVIPYFESGPFQARLSYNYRTKYFRTIGRLGSREMVAAYNQLDLSAGFNLTKQVTLSLNAQNLLDETYRQYNATPDRPTAFYKNGRTYVASLSFRL</sequence>
<keyword evidence="6 8" id="KW-0472">Membrane</keyword>
<dbReference type="EMBL" id="PZZN01000001">
    <property type="protein sequence ID" value="PTM46635.1"/>
    <property type="molecule type" value="Genomic_DNA"/>
</dbReference>
<feature type="domain" description="TonB-dependent receptor plug" evidence="13">
    <location>
        <begin position="79"/>
        <end position="191"/>
    </location>
</feature>
<evidence type="ECO:0000313" key="15">
    <source>
        <dbReference type="Proteomes" id="UP000240996"/>
    </source>
</evidence>
<dbReference type="InterPro" id="IPR012910">
    <property type="entry name" value="Plug_dom"/>
</dbReference>
<evidence type="ECO:0000256" key="8">
    <source>
        <dbReference type="PROSITE-ProRule" id="PRU01360"/>
    </source>
</evidence>
<keyword evidence="15" id="KW-1185">Reference proteome</keyword>
<dbReference type="InterPro" id="IPR000531">
    <property type="entry name" value="Beta-barrel_TonB"/>
</dbReference>
<evidence type="ECO:0000256" key="6">
    <source>
        <dbReference type="ARBA" id="ARBA00023136"/>
    </source>
</evidence>
<feature type="region of interest" description="Disordered" evidence="10">
    <location>
        <begin position="30"/>
        <end position="62"/>
    </location>
</feature>
<dbReference type="InterPro" id="IPR036942">
    <property type="entry name" value="Beta-barrel_TonB_sf"/>
</dbReference>